<feature type="compositionally biased region" description="Polar residues" evidence="3">
    <location>
        <begin position="93"/>
        <end position="112"/>
    </location>
</feature>
<feature type="region of interest" description="Disordered" evidence="3">
    <location>
        <begin position="19"/>
        <end position="132"/>
    </location>
</feature>
<feature type="domain" description="Hpc2-related" evidence="4">
    <location>
        <begin position="153"/>
        <end position="204"/>
    </location>
</feature>
<feature type="compositionally biased region" description="Low complexity" evidence="3">
    <location>
        <begin position="1001"/>
        <end position="1026"/>
    </location>
</feature>
<gene>
    <name evidence="6" type="ORF">KC01_LOCUS18310</name>
</gene>
<evidence type="ECO:0000313" key="7">
    <source>
        <dbReference type="Proteomes" id="UP001497482"/>
    </source>
</evidence>
<accession>A0AAV2KKE9</accession>
<feature type="region of interest" description="Disordered" evidence="3">
    <location>
        <begin position="1092"/>
        <end position="1122"/>
    </location>
</feature>
<feature type="region of interest" description="Disordered" evidence="3">
    <location>
        <begin position="652"/>
        <end position="676"/>
    </location>
</feature>
<evidence type="ECO:0000259" key="4">
    <source>
        <dbReference type="Pfam" id="PF08729"/>
    </source>
</evidence>
<organism evidence="6 7">
    <name type="scientific">Knipowitschia caucasica</name>
    <name type="common">Caucasian dwarf goby</name>
    <name type="synonym">Pomatoschistus caucasicus</name>
    <dbReference type="NCBI Taxonomy" id="637954"/>
    <lineage>
        <taxon>Eukaryota</taxon>
        <taxon>Metazoa</taxon>
        <taxon>Chordata</taxon>
        <taxon>Craniata</taxon>
        <taxon>Vertebrata</taxon>
        <taxon>Euteleostomi</taxon>
        <taxon>Actinopterygii</taxon>
        <taxon>Neopterygii</taxon>
        <taxon>Teleostei</taxon>
        <taxon>Neoteleostei</taxon>
        <taxon>Acanthomorphata</taxon>
        <taxon>Gobiaria</taxon>
        <taxon>Gobiiformes</taxon>
        <taxon>Gobioidei</taxon>
        <taxon>Gobiidae</taxon>
        <taxon>Gobiinae</taxon>
        <taxon>Knipowitschia</taxon>
    </lineage>
</organism>
<dbReference type="GO" id="GO:0006325">
    <property type="term" value="P:chromatin organization"/>
    <property type="evidence" value="ECO:0007669"/>
    <property type="project" value="TreeGrafter"/>
</dbReference>
<feature type="compositionally biased region" description="Basic and acidic residues" evidence="3">
    <location>
        <begin position="523"/>
        <end position="532"/>
    </location>
</feature>
<evidence type="ECO:0000259" key="5">
    <source>
        <dbReference type="Pfam" id="PF14075"/>
    </source>
</evidence>
<dbReference type="Pfam" id="PF14075">
    <property type="entry name" value="UBN_AB"/>
    <property type="match status" value="1"/>
</dbReference>
<dbReference type="PANTHER" id="PTHR21669:SF42">
    <property type="entry name" value="SI:CH211-175L6.9 PROTEIN"/>
    <property type="match status" value="1"/>
</dbReference>
<dbReference type="PANTHER" id="PTHR21669">
    <property type="entry name" value="CAPZ-INTERACTING PROTEIN AND RELATED PROTEINS"/>
    <property type="match status" value="1"/>
</dbReference>
<dbReference type="InterPro" id="IPR014840">
    <property type="entry name" value="HRD"/>
</dbReference>
<feature type="region of interest" description="Disordered" evidence="3">
    <location>
        <begin position="899"/>
        <end position="1026"/>
    </location>
</feature>
<feature type="compositionally biased region" description="Polar residues" evidence="3">
    <location>
        <begin position="1105"/>
        <end position="1114"/>
    </location>
</feature>
<feature type="compositionally biased region" description="Pro residues" evidence="3">
    <location>
        <begin position="706"/>
        <end position="718"/>
    </location>
</feature>
<name>A0AAV2KKE9_KNICA</name>
<keyword evidence="7" id="KW-1185">Reference proteome</keyword>
<reference evidence="6 7" key="1">
    <citation type="submission" date="2024-04" db="EMBL/GenBank/DDBJ databases">
        <authorList>
            <person name="Waldvogel A.-M."/>
            <person name="Schoenle A."/>
        </authorList>
    </citation>
    <scope>NUCLEOTIDE SEQUENCE [LARGE SCALE GENOMIC DNA]</scope>
</reference>
<proteinExistence type="inferred from homology"/>
<feature type="region of interest" description="Disordered" evidence="3">
    <location>
        <begin position="298"/>
        <end position="338"/>
    </location>
</feature>
<evidence type="ECO:0000256" key="1">
    <source>
        <dbReference type="ARBA" id="ARBA00009911"/>
    </source>
</evidence>
<feature type="compositionally biased region" description="Polar residues" evidence="3">
    <location>
        <begin position="317"/>
        <end position="338"/>
    </location>
</feature>
<feature type="region of interest" description="Disordered" evidence="3">
    <location>
        <begin position="802"/>
        <end position="859"/>
    </location>
</feature>
<dbReference type="AlphaFoldDB" id="A0AAV2KKE9"/>
<dbReference type="InterPro" id="IPR026947">
    <property type="entry name" value="UBN_middle_dom"/>
</dbReference>
<evidence type="ECO:0000256" key="2">
    <source>
        <dbReference type="ARBA" id="ARBA00022553"/>
    </source>
</evidence>
<dbReference type="GO" id="GO:0005634">
    <property type="term" value="C:nucleus"/>
    <property type="evidence" value="ECO:0007669"/>
    <property type="project" value="TreeGrafter"/>
</dbReference>
<feature type="compositionally biased region" description="Low complexity" evidence="3">
    <location>
        <begin position="958"/>
        <end position="986"/>
    </location>
</feature>
<dbReference type="Proteomes" id="UP001497482">
    <property type="component" value="Chromosome 18"/>
</dbReference>
<keyword evidence="2" id="KW-0597">Phosphoprotein</keyword>
<dbReference type="EMBL" id="OZ035840">
    <property type="protein sequence ID" value="CAL1588525.1"/>
    <property type="molecule type" value="Genomic_DNA"/>
</dbReference>
<feature type="compositionally biased region" description="Polar residues" evidence="3">
    <location>
        <begin position="824"/>
        <end position="835"/>
    </location>
</feature>
<feature type="domain" description="Ubinuclein middle" evidence="5">
    <location>
        <begin position="402"/>
        <end position="610"/>
    </location>
</feature>
<evidence type="ECO:0000313" key="6">
    <source>
        <dbReference type="EMBL" id="CAL1588525.1"/>
    </source>
</evidence>
<feature type="compositionally biased region" description="Low complexity" evidence="3">
    <location>
        <begin position="899"/>
        <end position="909"/>
    </location>
</feature>
<feature type="region of interest" description="Disordered" evidence="3">
    <location>
        <begin position="699"/>
        <end position="769"/>
    </location>
</feature>
<comment type="similarity">
    <text evidence="1">Belongs to the ubinuclein family.</text>
</comment>
<protein>
    <recommendedName>
        <fullName evidence="8">Ubinuclein 2b</fullName>
    </recommendedName>
</protein>
<feature type="compositionally biased region" description="Low complexity" evidence="3">
    <location>
        <begin position="743"/>
        <end position="761"/>
    </location>
</feature>
<evidence type="ECO:0008006" key="8">
    <source>
        <dbReference type="Google" id="ProtNLM"/>
    </source>
</evidence>
<evidence type="ECO:0000256" key="3">
    <source>
        <dbReference type="SAM" id="MobiDB-lite"/>
    </source>
</evidence>
<dbReference type="Pfam" id="PF08729">
    <property type="entry name" value="HUN"/>
    <property type="match status" value="1"/>
</dbReference>
<feature type="region of interest" description="Disordered" evidence="3">
    <location>
        <begin position="523"/>
        <end position="546"/>
    </location>
</feature>
<sequence>MAEPRKVPFVTISSFTAASPSLEPGKKRRREDDCADITLGKDGGVSAAGKEADGGGLFGTTTDGETSGSKPTMRLDLSLNEPSERGSVEFNYTELTHSTQPQVKKNCSTTPKGLTPSLDPNDPMADDDKERREVEELARKFENKYGGSGPKKKKKDRMQDLIDIGYGYDDTDPFIDNSEAYDELVPASLTTKHGGFYINTGTLQFRATSDSEGELTSATENHLKKIKDGEERVIKKRRKKQEGGILDEKKPRKNKVPKLGVSALNAHRPEKKKRKKLMKDSIQLANMLRRFNREKEEMRKKHLPGGMTQRPTPKLPTANSSVLTSQSKTPGNNECNMSDLTTDPVVMSLLGTANNDILQDMMGDLDFGMLDSPHSPGQGENGSFGMAHKSRVSQGSSLTPPLPGGLPAPLAKRIEDLRMASRQFDEEGRKKFFTLDMNNILLDIELQVQEQPSEVRSAVYSHLEAFVPCNKEALLKRLKKLSLNIQDDRLRTPLLKLKLAVCSVMPEQIQRYNMDCIAKMAKQQEEGERNGSDDDDDEKPGKRVMGPRKKFEWDDKLRILLCNLVRIKLNCYELEGKNSVSLEDYLKGFMESEVKPLWPKGWMQARMLFKESIMVHGHLTGYAAKKKVVATPKVRPKEPVIWNQRATPSIVPSTLPIAKRPPQSPSEPICLDSLDDVQASPPLDSISQALAILGNAAKGLAQGESPPSPEAPKPPKPPVILHQSPVPQQHKKNSLSSTTHYMPTSTSSPLSRPASLSSSSAGVGGLRVDNLGKNSPQVHRHSVLNSHRTVTVGVAKANVCTVATPPKPRPPATSSPLMAPSNLVKGSSSKDTLLLSSPRPHMLQSAPPHLTPKPYTAPRLSTGLAQPQSNFITPMHATLTKPSHNSVVPIIKLSPRAPSPAVSVSSLSLPQPPRSQAASAIHQYSPKSPASFRPQFSGSPGALGKPGPGGFTVPGQKTPSSTTSSLINSSPVNKNTAASITAASASPRQRIGPGTPQGAKPITLTPSSTTSSQITQVSTSGSSSLLGSSPSLPLGFGMLGGLVPVSLPFQFPSLLSLNPLATSSSTTTASGSTASSNTPFSTMTQNVFKSLQSGSQTALPPHLQRSFSDVTQSHAEVKRKTL</sequence>